<protein>
    <submittedName>
        <fullName evidence="3">Glyoxalase/Bleomycin resistance protein/Dihydroxybiphenyl dioxygenase</fullName>
    </submittedName>
</protein>
<dbReference type="Gene3D" id="3.10.180.10">
    <property type="entry name" value="2,3-Dihydroxybiphenyl 1,2-Dioxygenase, domain 1"/>
    <property type="match status" value="1"/>
</dbReference>
<dbReference type="OrthoDB" id="5371818at2759"/>
<proteinExistence type="predicted"/>
<keyword evidence="3" id="KW-0223">Dioxygenase</keyword>
<keyword evidence="3" id="KW-0560">Oxidoreductase</keyword>
<name>A0A9P9EH77_9HYPO</name>
<organism evidence="3 4">
    <name type="scientific">Dactylonectria estremocensis</name>
    <dbReference type="NCBI Taxonomy" id="1079267"/>
    <lineage>
        <taxon>Eukaryota</taxon>
        <taxon>Fungi</taxon>
        <taxon>Dikarya</taxon>
        <taxon>Ascomycota</taxon>
        <taxon>Pezizomycotina</taxon>
        <taxon>Sordariomycetes</taxon>
        <taxon>Hypocreomycetidae</taxon>
        <taxon>Hypocreales</taxon>
        <taxon>Nectriaceae</taxon>
        <taxon>Dactylonectria</taxon>
    </lineage>
</organism>
<dbReference type="SUPFAM" id="SSF54593">
    <property type="entry name" value="Glyoxalase/Bleomycin resistance protein/Dihydroxybiphenyl dioxygenase"/>
    <property type="match status" value="1"/>
</dbReference>
<dbReference type="AlphaFoldDB" id="A0A9P9EH77"/>
<dbReference type="Pfam" id="PF00903">
    <property type="entry name" value="Glyoxalase"/>
    <property type="match status" value="1"/>
</dbReference>
<gene>
    <name evidence="3" type="ORF">B0J13DRAFT_528058</name>
</gene>
<comment type="caution">
    <text evidence="3">The sequence shown here is derived from an EMBL/GenBank/DDBJ whole genome shotgun (WGS) entry which is preliminary data.</text>
</comment>
<evidence type="ECO:0000313" key="3">
    <source>
        <dbReference type="EMBL" id="KAH7137423.1"/>
    </source>
</evidence>
<dbReference type="PROSITE" id="PS51819">
    <property type="entry name" value="VOC"/>
    <property type="match status" value="1"/>
</dbReference>
<feature type="domain" description="VOC" evidence="2">
    <location>
        <begin position="13"/>
        <end position="130"/>
    </location>
</feature>
<dbReference type="GO" id="GO:0051213">
    <property type="term" value="F:dioxygenase activity"/>
    <property type="evidence" value="ECO:0007669"/>
    <property type="project" value="UniProtKB-KW"/>
</dbReference>
<feature type="region of interest" description="Disordered" evidence="1">
    <location>
        <begin position="166"/>
        <end position="191"/>
    </location>
</feature>
<accession>A0A9P9EH77</accession>
<dbReference type="Proteomes" id="UP000717696">
    <property type="component" value="Unassembled WGS sequence"/>
</dbReference>
<dbReference type="EMBL" id="JAGMUU010000015">
    <property type="protein sequence ID" value="KAH7137423.1"/>
    <property type="molecule type" value="Genomic_DNA"/>
</dbReference>
<sequence>MTSQRPKVISPVSFAHIVLRTANFKSMVAYYKVFLGAESSYENSNSAFLTYDEEHHRIAIAEVPGTGPKARTSSGLEHIAFGFPTLGDLVEAYKQRKAWGILPMWGVNHGPTVSMYYQDPDGNIIETQVDCFETSEAANEWMKGEEFAENPLGVEFEPEDLVKRVESGEDEKEIMKRPRIGPRGLDSIPPVAEIVPTGPWIEALEE</sequence>
<dbReference type="InterPro" id="IPR004360">
    <property type="entry name" value="Glyas_Fos-R_dOase_dom"/>
</dbReference>
<evidence type="ECO:0000256" key="1">
    <source>
        <dbReference type="SAM" id="MobiDB-lite"/>
    </source>
</evidence>
<reference evidence="3" key="1">
    <citation type="journal article" date="2021" name="Nat. Commun.">
        <title>Genetic determinants of endophytism in the Arabidopsis root mycobiome.</title>
        <authorList>
            <person name="Mesny F."/>
            <person name="Miyauchi S."/>
            <person name="Thiergart T."/>
            <person name="Pickel B."/>
            <person name="Atanasova L."/>
            <person name="Karlsson M."/>
            <person name="Huettel B."/>
            <person name="Barry K.W."/>
            <person name="Haridas S."/>
            <person name="Chen C."/>
            <person name="Bauer D."/>
            <person name="Andreopoulos W."/>
            <person name="Pangilinan J."/>
            <person name="LaButti K."/>
            <person name="Riley R."/>
            <person name="Lipzen A."/>
            <person name="Clum A."/>
            <person name="Drula E."/>
            <person name="Henrissat B."/>
            <person name="Kohler A."/>
            <person name="Grigoriev I.V."/>
            <person name="Martin F.M."/>
            <person name="Hacquard S."/>
        </authorList>
    </citation>
    <scope>NUCLEOTIDE SEQUENCE</scope>
    <source>
        <strain evidence="3">MPI-CAGE-AT-0021</strain>
    </source>
</reference>
<evidence type="ECO:0000259" key="2">
    <source>
        <dbReference type="PROSITE" id="PS51819"/>
    </source>
</evidence>
<dbReference type="InterPro" id="IPR029068">
    <property type="entry name" value="Glyas_Bleomycin-R_OHBP_Dase"/>
</dbReference>
<keyword evidence="4" id="KW-1185">Reference proteome</keyword>
<dbReference type="InterPro" id="IPR037523">
    <property type="entry name" value="VOC_core"/>
</dbReference>
<evidence type="ECO:0000313" key="4">
    <source>
        <dbReference type="Proteomes" id="UP000717696"/>
    </source>
</evidence>